<dbReference type="AlphaFoldDB" id="A0A1H2SWW0"/>
<accession>A0A1H2SWW0</accession>
<protein>
    <submittedName>
        <fullName evidence="2">Uncharacterized protein</fullName>
    </submittedName>
</protein>
<sequence length="246" mass="27392">MNPKPFLVLLCTLLAGLTTAAAPAAQAELSVLEQVQIYASRATSSLILLRGEGFQDMHRERLEQDIKALDAAMRRVPEPSSALLAEQRDLVAELRRGVAFGPREDAMPWGYPLELNKRLRDFLTAARAMPGAPHTEVAAKVEYLGVQYLNRAYLGAFEIAREQPENYLGQDERQLVPSIDAEIQTFAARDPAALARLQTRWKFLRAALLDLNSQSNSLISVSGRPYAPTVVDRNTRTLSDQWMSMN</sequence>
<dbReference type="OrthoDB" id="6833907at2"/>
<organism evidence="2 3">
    <name type="scientific">Pseudomonas kuykendallii</name>
    <dbReference type="NCBI Taxonomy" id="1007099"/>
    <lineage>
        <taxon>Bacteria</taxon>
        <taxon>Pseudomonadati</taxon>
        <taxon>Pseudomonadota</taxon>
        <taxon>Gammaproteobacteria</taxon>
        <taxon>Pseudomonadales</taxon>
        <taxon>Pseudomonadaceae</taxon>
        <taxon>Pseudomonas</taxon>
    </lineage>
</organism>
<evidence type="ECO:0000256" key="1">
    <source>
        <dbReference type="SAM" id="SignalP"/>
    </source>
</evidence>
<evidence type="ECO:0000313" key="2">
    <source>
        <dbReference type="EMBL" id="SDW35519.1"/>
    </source>
</evidence>
<dbReference type="RefSeq" id="WP_090224761.1">
    <property type="nucleotide sequence ID" value="NZ_FNNU01000001.1"/>
</dbReference>
<dbReference type="Proteomes" id="UP000243778">
    <property type="component" value="Unassembled WGS sequence"/>
</dbReference>
<feature type="signal peptide" evidence="1">
    <location>
        <begin position="1"/>
        <end position="20"/>
    </location>
</feature>
<gene>
    <name evidence="2" type="ORF">SAMN05216287_0780</name>
</gene>
<feature type="chain" id="PRO_5017400739" evidence="1">
    <location>
        <begin position="21"/>
        <end position="246"/>
    </location>
</feature>
<name>A0A1H2SWW0_9PSED</name>
<keyword evidence="3" id="KW-1185">Reference proteome</keyword>
<proteinExistence type="predicted"/>
<evidence type="ECO:0000313" key="3">
    <source>
        <dbReference type="Proteomes" id="UP000243778"/>
    </source>
</evidence>
<dbReference type="EMBL" id="FNNU01000001">
    <property type="protein sequence ID" value="SDW35519.1"/>
    <property type="molecule type" value="Genomic_DNA"/>
</dbReference>
<reference evidence="3" key="1">
    <citation type="submission" date="2016-10" db="EMBL/GenBank/DDBJ databases">
        <authorList>
            <person name="Varghese N."/>
            <person name="Submissions S."/>
        </authorList>
    </citation>
    <scope>NUCLEOTIDE SEQUENCE [LARGE SCALE GENOMIC DNA]</scope>
    <source>
        <strain evidence="3">NRRL B-59562</strain>
    </source>
</reference>
<keyword evidence="1" id="KW-0732">Signal</keyword>